<evidence type="ECO:0000313" key="4">
    <source>
        <dbReference type="Proteomes" id="UP000799640"/>
    </source>
</evidence>
<feature type="compositionally biased region" description="Gly residues" evidence="1">
    <location>
        <begin position="44"/>
        <end position="60"/>
    </location>
</feature>
<reference evidence="3" key="1">
    <citation type="journal article" date="2020" name="Stud. Mycol.">
        <title>101 Dothideomycetes genomes: a test case for predicting lifestyles and emergence of pathogens.</title>
        <authorList>
            <person name="Haridas S."/>
            <person name="Albert R."/>
            <person name="Binder M."/>
            <person name="Bloem J."/>
            <person name="Labutti K."/>
            <person name="Salamov A."/>
            <person name="Andreopoulos B."/>
            <person name="Baker S."/>
            <person name="Barry K."/>
            <person name="Bills G."/>
            <person name="Bluhm B."/>
            <person name="Cannon C."/>
            <person name="Castanera R."/>
            <person name="Culley D."/>
            <person name="Daum C."/>
            <person name="Ezra D."/>
            <person name="Gonzalez J."/>
            <person name="Henrissat B."/>
            <person name="Kuo A."/>
            <person name="Liang C."/>
            <person name="Lipzen A."/>
            <person name="Lutzoni F."/>
            <person name="Magnuson J."/>
            <person name="Mondo S."/>
            <person name="Nolan M."/>
            <person name="Ohm R."/>
            <person name="Pangilinan J."/>
            <person name="Park H.-J."/>
            <person name="Ramirez L."/>
            <person name="Alfaro M."/>
            <person name="Sun H."/>
            <person name="Tritt A."/>
            <person name="Yoshinaga Y."/>
            <person name="Zwiers L.-H."/>
            <person name="Turgeon B."/>
            <person name="Goodwin S."/>
            <person name="Spatafora J."/>
            <person name="Crous P."/>
            <person name="Grigoriev I."/>
        </authorList>
    </citation>
    <scope>NUCLEOTIDE SEQUENCE</scope>
    <source>
        <strain evidence="3">CBS 262.69</strain>
    </source>
</reference>
<dbReference type="AlphaFoldDB" id="A0A6G1HRN0"/>
<feature type="compositionally biased region" description="Low complexity" evidence="1">
    <location>
        <begin position="61"/>
        <end position="116"/>
    </location>
</feature>
<organism evidence="3 4">
    <name type="scientific">Trichodelitschia bisporula</name>
    <dbReference type="NCBI Taxonomy" id="703511"/>
    <lineage>
        <taxon>Eukaryota</taxon>
        <taxon>Fungi</taxon>
        <taxon>Dikarya</taxon>
        <taxon>Ascomycota</taxon>
        <taxon>Pezizomycotina</taxon>
        <taxon>Dothideomycetes</taxon>
        <taxon>Dothideomycetes incertae sedis</taxon>
        <taxon>Phaeotrichales</taxon>
        <taxon>Phaeotrichaceae</taxon>
        <taxon>Trichodelitschia</taxon>
    </lineage>
</organism>
<keyword evidence="2" id="KW-0732">Signal</keyword>
<proteinExistence type="predicted"/>
<feature type="chain" id="PRO_5026162352" evidence="2">
    <location>
        <begin position="18"/>
        <end position="320"/>
    </location>
</feature>
<gene>
    <name evidence="3" type="ORF">EJ06DRAFT_89258</name>
</gene>
<protein>
    <submittedName>
        <fullName evidence="3">Uncharacterized protein</fullName>
    </submittedName>
</protein>
<feature type="signal peptide" evidence="2">
    <location>
        <begin position="1"/>
        <end position="17"/>
    </location>
</feature>
<dbReference type="EMBL" id="ML996699">
    <property type="protein sequence ID" value="KAF2398713.1"/>
    <property type="molecule type" value="Genomic_DNA"/>
</dbReference>
<feature type="compositionally biased region" description="Polar residues" evidence="1">
    <location>
        <begin position="301"/>
        <end position="312"/>
    </location>
</feature>
<feature type="region of interest" description="Disordered" evidence="1">
    <location>
        <begin position="301"/>
        <end position="320"/>
    </location>
</feature>
<dbReference type="Proteomes" id="UP000799640">
    <property type="component" value="Unassembled WGS sequence"/>
</dbReference>
<name>A0A6G1HRN0_9PEZI</name>
<keyword evidence="4" id="KW-1185">Reference proteome</keyword>
<sequence>MKLSVPVAFFLATLVVAAPSQKRGFGSALAAAKGQQGQKANAGAGAGAGANKGGNKGGNTGTTQTGNTGNSNASNGTNTGTTNTGTTNTGTTNTGNSNAGNSTTGTTNTGNTGAANQPAIQDGANDVNAAGSVSASDALLINTAIDAWQRDTGVVTNFLNMGASFTDDATFKNQALIAHSAEVDELTHKNVLDQFTAGNANVQAANATLTSGAFQLVVDRLFDMSVNGRADIAGIDQINKDRCVNVLPNIDTYLRESAQLIGGGQKVIQSVRPAACGNIVPGQNGALKVNEIPAGYVNGKLQNGNSNTNPNIPATAADDG</sequence>
<evidence type="ECO:0000313" key="3">
    <source>
        <dbReference type="EMBL" id="KAF2398713.1"/>
    </source>
</evidence>
<evidence type="ECO:0000256" key="1">
    <source>
        <dbReference type="SAM" id="MobiDB-lite"/>
    </source>
</evidence>
<accession>A0A6G1HRN0</accession>
<evidence type="ECO:0000256" key="2">
    <source>
        <dbReference type="SAM" id="SignalP"/>
    </source>
</evidence>
<feature type="region of interest" description="Disordered" evidence="1">
    <location>
        <begin position="39"/>
        <end position="119"/>
    </location>
</feature>
<dbReference type="OrthoDB" id="2117996at2759"/>